<comment type="caution">
    <text evidence="1">The sequence shown here is derived from an EMBL/GenBank/DDBJ whole genome shotgun (WGS) entry which is preliminary data.</text>
</comment>
<evidence type="ECO:0000313" key="1">
    <source>
        <dbReference type="EMBL" id="GIY39918.1"/>
    </source>
</evidence>
<evidence type="ECO:0000313" key="2">
    <source>
        <dbReference type="Proteomes" id="UP001054945"/>
    </source>
</evidence>
<protein>
    <submittedName>
        <fullName evidence="1">Uncharacterized protein</fullName>
    </submittedName>
</protein>
<accession>A0AAV4T7K4</accession>
<dbReference type="AlphaFoldDB" id="A0AAV4T7K4"/>
<sequence>MYHTCSRAFQSDGHDDPSIRGRTSGTNILVSNIPWKFGLIHVNMWYNNVFSITLCSHSMMRGDTDIIRITEKYDANIASVGVQLVKVPGLILGQRGIPNQELSVGKNETIELCTPFFFVQLKRFQAQFKRLLL</sequence>
<proteinExistence type="predicted"/>
<dbReference type="EMBL" id="BPLR01010530">
    <property type="protein sequence ID" value="GIY39918.1"/>
    <property type="molecule type" value="Genomic_DNA"/>
</dbReference>
<dbReference type="Proteomes" id="UP001054945">
    <property type="component" value="Unassembled WGS sequence"/>
</dbReference>
<keyword evidence="2" id="KW-1185">Reference proteome</keyword>
<name>A0AAV4T7K4_CAEEX</name>
<reference evidence="1 2" key="1">
    <citation type="submission" date="2021-06" db="EMBL/GenBank/DDBJ databases">
        <title>Caerostris extrusa draft genome.</title>
        <authorList>
            <person name="Kono N."/>
            <person name="Arakawa K."/>
        </authorList>
    </citation>
    <scope>NUCLEOTIDE SEQUENCE [LARGE SCALE GENOMIC DNA]</scope>
</reference>
<organism evidence="1 2">
    <name type="scientific">Caerostris extrusa</name>
    <name type="common">Bark spider</name>
    <name type="synonym">Caerostris bankana</name>
    <dbReference type="NCBI Taxonomy" id="172846"/>
    <lineage>
        <taxon>Eukaryota</taxon>
        <taxon>Metazoa</taxon>
        <taxon>Ecdysozoa</taxon>
        <taxon>Arthropoda</taxon>
        <taxon>Chelicerata</taxon>
        <taxon>Arachnida</taxon>
        <taxon>Araneae</taxon>
        <taxon>Araneomorphae</taxon>
        <taxon>Entelegynae</taxon>
        <taxon>Araneoidea</taxon>
        <taxon>Araneidae</taxon>
        <taxon>Caerostris</taxon>
    </lineage>
</organism>
<gene>
    <name evidence="1" type="ORF">CEXT_567751</name>
</gene>